<dbReference type="GO" id="GO:0016791">
    <property type="term" value="F:phosphatase activity"/>
    <property type="evidence" value="ECO:0007669"/>
    <property type="project" value="InterPro"/>
</dbReference>
<evidence type="ECO:0000256" key="5">
    <source>
        <dbReference type="ARBA" id="ARBA00039666"/>
    </source>
</evidence>
<accession>A0AAE1G5R5</accession>
<dbReference type="EMBL" id="JAWQEG010000769">
    <property type="protein sequence ID" value="KAK3885769.1"/>
    <property type="molecule type" value="Genomic_DNA"/>
</dbReference>
<feature type="domain" description="STAS" evidence="6">
    <location>
        <begin position="1"/>
        <end position="80"/>
    </location>
</feature>
<protein>
    <recommendedName>
        <fullName evidence="5">Haloacid dehalogenase-like hydrolase domain-containing protein 2</fullName>
    </recommendedName>
</protein>
<comment type="caution">
    <text evidence="7">The sequence shown here is derived from an EMBL/GenBank/DDBJ whole genome shotgun (WGS) entry which is preliminary data.</text>
</comment>
<proteinExistence type="inferred from homology"/>
<gene>
    <name evidence="7" type="ORF">Pcinc_010046</name>
</gene>
<dbReference type="GO" id="GO:0005737">
    <property type="term" value="C:cytoplasm"/>
    <property type="evidence" value="ECO:0007669"/>
    <property type="project" value="TreeGrafter"/>
</dbReference>
<name>A0AAE1G5R5_PETCI</name>
<dbReference type="NCBIfam" id="TIGR01458">
    <property type="entry name" value="HAD-SF-IIA-hyp3"/>
    <property type="match status" value="1"/>
</dbReference>
<dbReference type="InterPro" id="IPR036412">
    <property type="entry name" value="HAD-like_sf"/>
</dbReference>
<evidence type="ECO:0000256" key="2">
    <source>
        <dbReference type="ARBA" id="ARBA00007958"/>
    </source>
</evidence>
<dbReference type="InterPro" id="IPR002645">
    <property type="entry name" value="STAS_dom"/>
</dbReference>
<dbReference type="InterPro" id="IPR006355">
    <property type="entry name" value="LHPP/HDHD2"/>
</dbReference>
<dbReference type="CDD" id="cd07509">
    <property type="entry name" value="HAD_PPase"/>
    <property type="match status" value="1"/>
</dbReference>
<evidence type="ECO:0000259" key="6">
    <source>
        <dbReference type="PROSITE" id="PS50801"/>
    </source>
</evidence>
<dbReference type="SUPFAM" id="SSF56784">
    <property type="entry name" value="HAD-like"/>
    <property type="match status" value="1"/>
</dbReference>
<evidence type="ECO:0000256" key="4">
    <source>
        <dbReference type="ARBA" id="ARBA00022842"/>
    </source>
</evidence>
<comment type="similarity">
    <text evidence="2">Belongs to the HAD-like hydrolase superfamily.</text>
</comment>
<dbReference type="PANTHER" id="PTHR19288:SF46">
    <property type="entry name" value="HALOACID DEHALOGENASE-LIKE HYDROLASE DOMAIN-CONTAINING PROTEIN 2"/>
    <property type="match status" value="1"/>
</dbReference>
<dbReference type="GO" id="GO:0046872">
    <property type="term" value="F:metal ion binding"/>
    <property type="evidence" value="ECO:0007669"/>
    <property type="project" value="UniProtKB-KW"/>
</dbReference>
<evidence type="ECO:0000256" key="1">
    <source>
        <dbReference type="ARBA" id="ARBA00001946"/>
    </source>
</evidence>
<organism evidence="7 8">
    <name type="scientific">Petrolisthes cinctipes</name>
    <name type="common">Flat porcelain crab</name>
    <dbReference type="NCBI Taxonomy" id="88211"/>
    <lineage>
        <taxon>Eukaryota</taxon>
        <taxon>Metazoa</taxon>
        <taxon>Ecdysozoa</taxon>
        <taxon>Arthropoda</taxon>
        <taxon>Crustacea</taxon>
        <taxon>Multicrustacea</taxon>
        <taxon>Malacostraca</taxon>
        <taxon>Eumalacostraca</taxon>
        <taxon>Eucarida</taxon>
        <taxon>Decapoda</taxon>
        <taxon>Pleocyemata</taxon>
        <taxon>Anomura</taxon>
        <taxon>Galatheoidea</taxon>
        <taxon>Porcellanidae</taxon>
        <taxon>Petrolisthes</taxon>
    </lineage>
</organism>
<keyword evidence="8" id="KW-1185">Reference proteome</keyword>
<dbReference type="AlphaFoldDB" id="A0AAE1G5R5"/>
<reference evidence="7" key="1">
    <citation type="submission" date="2023-10" db="EMBL/GenBank/DDBJ databases">
        <title>Genome assemblies of two species of porcelain crab, Petrolisthes cinctipes and Petrolisthes manimaculis (Anomura: Porcellanidae).</title>
        <authorList>
            <person name="Angst P."/>
        </authorList>
    </citation>
    <scope>NUCLEOTIDE SEQUENCE</scope>
    <source>
        <strain evidence="7">PB745_01</strain>
        <tissue evidence="7">Gill</tissue>
    </source>
</reference>
<dbReference type="Gene3D" id="3.40.50.1000">
    <property type="entry name" value="HAD superfamily/HAD-like"/>
    <property type="match status" value="2"/>
</dbReference>
<dbReference type="FunFam" id="3.40.50.1000:FF:000060">
    <property type="entry name" value="Haloacid dehalogenase-like hydrolase domain-containing protein 2"/>
    <property type="match status" value="1"/>
</dbReference>
<keyword evidence="4" id="KW-0460">Magnesium</keyword>
<evidence type="ECO:0000256" key="3">
    <source>
        <dbReference type="ARBA" id="ARBA00022723"/>
    </source>
</evidence>
<evidence type="ECO:0000313" key="7">
    <source>
        <dbReference type="EMBL" id="KAK3885769.1"/>
    </source>
</evidence>
<dbReference type="InterPro" id="IPR006357">
    <property type="entry name" value="HAD-SF_hydro_IIA"/>
</dbReference>
<keyword evidence="3" id="KW-0479">Metal-binding</keyword>
<sequence>MRKIGAVLIDLSGTIHIDNTVIPGAIQALNKLRATDVKIKFVTNTTKESKRILHDRLTCIGFTIDKDEIFTSLTAARQLVDKRALRPYMLIAEAAREEFAGVSGQDPNSVLVGLAPECFDYEHMTTAMRILLEGSPLIAIHKARYYKRSDGLAIGPGAFVTGLEYSTGCKAEVVGKPESSFFHTALQDLGVSAAEAVMIGDDARDDVCGAMTAGLRGILVKTGKYRAGDEDKVDPVPSFVADDFPRAVDYLIENGLSLP</sequence>
<dbReference type="InterPro" id="IPR023214">
    <property type="entry name" value="HAD_sf"/>
</dbReference>
<dbReference type="PANTHER" id="PTHR19288">
    <property type="entry name" value="4-NITROPHENYLPHOSPHATASE-RELATED"/>
    <property type="match status" value="1"/>
</dbReference>
<comment type="cofactor">
    <cofactor evidence="1">
        <name>Mg(2+)</name>
        <dbReference type="ChEBI" id="CHEBI:18420"/>
    </cofactor>
</comment>
<evidence type="ECO:0000313" key="8">
    <source>
        <dbReference type="Proteomes" id="UP001286313"/>
    </source>
</evidence>
<dbReference type="Pfam" id="PF13242">
    <property type="entry name" value="Hydrolase_like"/>
    <property type="match status" value="1"/>
</dbReference>
<dbReference type="Proteomes" id="UP001286313">
    <property type="component" value="Unassembled WGS sequence"/>
</dbReference>
<dbReference type="PROSITE" id="PS50801">
    <property type="entry name" value="STAS"/>
    <property type="match status" value="1"/>
</dbReference>
<dbReference type="Pfam" id="PF13344">
    <property type="entry name" value="Hydrolase_6"/>
    <property type="match status" value="1"/>
</dbReference>
<dbReference type="NCBIfam" id="TIGR01460">
    <property type="entry name" value="HAD-SF-IIA"/>
    <property type="match status" value="1"/>
</dbReference>